<protein>
    <submittedName>
        <fullName evidence="2">Uncharacterized protein</fullName>
    </submittedName>
</protein>
<reference evidence="2" key="2">
    <citation type="submission" date="2020-09" db="EMBL/GenBank/DDBJ databases">
        <title>Reference genome assembly for Australian Ascochyta lentis isolate Al4.</title>
        <authorList>
            <person name="Lee R.C."/>
            <person name="Farfan-Caceres L.M."/>
            <person name="Debler J.W."/>
            <person name="Williams A.H."/>
            <person name="Henares B.M."/>
        </authorList>
    </citation>
    <scope>NUCLEOTIDE SEQUENCE</scope>
    <source>
        <strain evidence="2">Al4</strain>
    </source>
</reference>
<feature type="compositionally biased region" description="Low complexity" evidence="1">
    <location>
        <begin position="43"/>
        <end position="53"/>
    </location>
</feature>
<gene>
    <name evidence="2" type="ORF">EKO04_007677</name>
</gene>
<keyword evidence="3" id="KW-1185">Reference proteome</keyword>
<evidence type="ECO:0000256" key="1">
    <source>
        <dbReference type="SAM" id="MobiDB-lite"/>
    </source>
</evidence>
<dbReference type="AlphaFoldDB" id="A0A8H7J176"/>
<feature type="compositionally biased region" description="Acidic residues" evidence="1">
    <location>
        <begin position="78"/>
        <end position="103"/>
    </location>
</feature>
<evidence type="ECO:0000313" key="3">
    <source>
        <dbReference type="Proteomes" id="UP000651452"/>
    </source>
</evidence>
<sequence>MSLSTRHPTLLRMVLNSDESTPQPPTTPSTPATPHDHAASPNTTELEPTPLLLALDMAAERKRLRRRTDSVVTGADAGEVEEGEGGDGEGGEEEGKEGEGEGSEDGKMVIVPVKEDLSQLALLGQSVGSVLWNGVEAARRGVWGLAGWK</sequence>
<dbReference type="EMBL" id="RZGK01000013">
    <property type="protein sequence ID" value="KAF9694347.1"/>
    <property type="molecule type" value="Genomic_DNA"/>
</dbReference>
<dbReference type="Proteomes" id="UP000651452">
    <property type="component" value="Unassembled WGS sequence"/>
</dbReference>
<proteinExistence type="predicted"/>
<reference evidence="2" key="1">
    <citation type="submission" date="2018-12" db="EMBL/GenBank/DDBJ databases">
        <authorList>
            <person name="Syme R.A."/>
            <person name="Farfan-Caceres L."/>
            <person name="Lichtenzveig J."/>
        </authorList>
    </citation>
    <scope>NUCLEOTIDE SEQUENCE</scope>
    <source>
        <strain evidence="2">Al4</strain>
    </source>
</reference>
<feature type="region of interest" description="Disordered" evidence="1">
    <location>
        <begin position="1"/>
        <end position="106"/>
    </location>
</feature>
<comment type="caution">
    <text evidence="2">The sequence shown here is derived from an EMBL/GenBank/DDBJ whole genome shotgun (WGS) entry which is preliminary data.</text>
</comment>
<organism evidence="2 3">
    <name type="scientific">Ascochyta lentis</name>
    <dbReference type="NCBI Taxonomy" id="205686"/>
    <lineage>
        <taxon>Eukaryota</taxon>
        <taxon>Fungi</taxon>
        <taxon>Dikarya</taxon>
        <taxon>Ascomycota</taxon>
        <taxon>Pezizomycotina</taxon>
        <taxon>Dothideomycetes</taxon>
        <taxon>Pleosporomycetidae</taxon>
        <taxon>Pleosporales</taxon>
        <taxon>Pleosporineae</taxon>
        <taxon>Didymellaceae</taxon>
        <taxon>Ascochyta</taxon>
    </lineage>
</organism>
<dbReference type="OrthoDB" id="3778331at2759"/>
<evidence type="ECO:0000313" key="2">
    <source>
        <dbReference type="EMBL" id="KAF9694347.1"/>
    </source>
</evidence>
<accession>A0A8H7J176</accession>
<name>A0A8H7J176_9PLEO</name>